<dbReference type="Gene3D" id="2.60.200.20">
    <property type="match status" value="1"/>
</dbReference>
<evidence type="ECO:0000256" key="1">
    <source>
        <dbReference type="ARBA" id="ARBA00022763"/>
    </source>
</evidence>
<feature type="domain" description="Guanylate cyclase" evidence="5">
    <location>
        <begin position="111"/>
        <end position="223"/>
    </location>
</feature>
<dbReference type="SUPFAM" id="SSF55073">
    <property type="entry name" value="Nucleotide cyclase"/>
    <property type="match status" value="1"/>
</dbReference>
<feature type="non-terminal residue" evidence="6">
    <location>
        <position position="248"/>
    </location>
</feature>
<dbReference type="InterPro" id="IPR029787">
    <property type="entry name" value="Nucleotide_cyclase"/>
</dbReference>
<feature type="domain" description="FHA" evidence="4">
    <location>
        <begin position="18"/>
        <end position="69"/>
    </location>
</feature>
<evidence type="ECO:0008006" key="7">
    <source>
        <dbReference type="Google" id="ProtNLM"/>
    </source>
</evidence>
<evidence type="ECO:0000256" key="2">
    <source>
        <dbReference type="ARBA" id="ARBA00023204"/>
    </source>
</evidence>
<reference evidence="6" key="1">
    <citation type="journal article" date="2014" name="Front. Microbiol.">
        <title>High frequency of phylogenetically diverse reductive dehalogenase-homologous genes in deep subseafloor sedimentary metagenomes.</title>
        <authorList>
            <person name="Kawai M."/>
            <person name="Futagami T."/>
            <person name="Toyoda A."/>
            <person name="Takaki Y."/>
            <person name="Nishi S."/>
            <person name="Hori S."/>
            <person name="Arai W."/>
            <person name="Tsubouchi T."/>
            <person name="Morono Y."/>
            <person name="Uchiyama I."/>
            <person name="Ito T."/>
            <person name="Fujiyama A."/>
            <person name="Inagaki F."/>
            <person name="Takami H."/>
        </authorList>
    </citation>
    <scope>NUCLEOTIDE SEQUENCE</scope>
    <source>
        <strain evidence="6">Expedition CK06-06</strain>
    </source>
</reference>
<gene>
    <name evidence="6" type="ORF">S01H1_68002</name>
</gene>
<dbReference type="PANTHER" id="PTHR12162:SF0">
    <property type="entry name" value="NIBRIN"/>
    <property type="match status" value="1"/>
</dbReference>
<dbReference type="AlphaFoldDB" id="X0WE02"/>
<sequence length="248" mass="27557">MNGENEGKRFSIKPGESYIIGRSSDSEIVFSDDKFISGKHAEIKCSQDGNISIADKKSKNGTFLLGDPVTKHTKVKPGDIFRVGHTFFKLSKRAEDRAVETESPMDSVPEAIMVIDLVGSSNIAQAVGDRLASKVKNTLMYHLKENLKKYPADFVKGTGDGFLIVFTKVKPAINLAVSFLSDLKKHRSFGGIRIRIGINYGETFKLPDNDRRGMAVDKAFRVESVKVDDMHQTVMGIKKDEMPRSDRI</sequence>
<dbReference type="InterPro" id="IPR001054">
    <property type="entry name" value="A/G_cyclase"/>
</dbReference>
<dbReference type="Gene3D" id="3.30.70.1230">
    <property type="entry name" value="Nucleotide cyclase"/>
    <property type="match status" value="1"/>
</dbReference>
<dbReference type="GO" id="GO:0009190">
    <property type="term" value="P:cyclic nucleotide biosynthetic process"/>
    <property type="evidence" value="ECO:0007669"/>
    <property type="project" value="InterPro"/>
</dbReference>
<dbReference type="GO" id="GO:0003684">
    <property type="term" value="F:damaged DNA binding"/>
    <property type="evidence" value="ECO:0007669"/>
    <property type="project" value="TreeGrafter"/>
</dbReference>
<accession>X0WE02</accession>
<dbReference type="GO" id="GO:0030870">
    <property type="term" value="C:Mre11 complex"/>
    <property type="evidence" value="ECO:0007669"/>
    <property type="project" value="InterPro"/>
</dbReference>
<comment type="similarity">
    <text evidence="3">Belongs to the Nibrin family.</text>
</comment>
<dbReference type="SMART" id="SM00240">
    <property type="entry name" value="FHA"/>
    <property type="match status" value="1"/>
</dbReference>
<dbReference type="EMBL" id="BARS01045070">
    <property type="protein sequence ID" value="GAG29214.1"/>
    <property type="molecule type" value="Genomic_DNA"/>
</dbReference>
<dbReference type="PANTHER" id="PTHR12162">
    <property type="entry name" value="NIBRIN-RELATED"/>
    <property type="match status" value="1"/>
</dbReference>
<keyword evidence="2" id="KW-0234">DNA repair</keyword>
<comment type="caution">
    <text evidence="6">The sequence shown here is derived from an EMBL/GenBank/DDBJ whole genome shotgun (WGS) entry which is preliminary data.</text>
</comment>
<dbReference type="InterPro" id="IPR008984">
    <property type="entry name" value="SMAD_FHA_dom_sf"/>
</dbReference>
<protein>
    <recommendedName>
        <fullName evidence="7">FHA domain-containing protein</fullName>
    </recommendedName>
</protein>
<dbReference type="SUPFAM" id="SSF49879">
    <property type="entry name" value="SMAD/FHA domain"/>
    <property type="match status" value="1"/>
</dbReference>
<dbReference type="InterPro" id="IPR040227">
    <property type="entry name" value="Nibrin-rel"/>
</dbReference>
<evidence type="ECO:0000256" key="3">
    <source>
        <dbReference type="ARBA" id="ARBA00044757"/>
    </source>
</evidence>
<dbReference type="GO" id="GO:0007095">
    <property type="term" value="P:mitotic G2 DNA damage checkpoint signaling"/>
    <property type="evidence" value="ECO:0007669"/>
    <property type="project" value="InterPro"/>
</dbReference>
<evidence type="ECO:0000259" key="4">
    <source>
        <dbReference type="PROSITE" id="PS50006"/>
    </source>
</evidence>
<dbReference type="InterPro" id="IPR000253">
    <property type="entry name" value="FHA_dom"/>
</dbReference>
<keyword evidence="1" id="KW-0227">DNA damage</keyword>
<evidence type="ECO:0000259" key="5">
    <source>
        <dbReference type="PROSITE" id="PS50125"/>
    </source>
</evidence>
<organism evidence="6">
    <name type="scientific">marine sediment metagenome</name>
    <dbReference type="NCBI Taxonomy" id="412755"/>
    <lineage>
        <taxon>unclassified sequences</taxon>
        <taxon>metagenomes</taxon>
        <taxon>ecological metagenomes</taxon>
    </lineage>
</organism>
<name>X0WE02_9ZZZZ</name>
<dbReference type="GO" id="GO:0000724">
    <property type="term" value="P:double-strand break repair via homologous recombination"/>
    <property type="evidence" value="ECO:0007669"/>
    <property type="project" value="TreeGrafter"/>
</dbReference>
<proteinExistence type="inferred from homology"/>
<dbReference type="PROSITE" id="PS50125">
    <property type="entry name" value="GUANYLATE_CYCLASE_2"/>
    <property type="match status" value="1"/>
</dbReference>
<dbReference type="CDD" id="cd00060">
    <property type="entry name" value="FHA"/>
    <property type="match status" value="1"/>
</dbReference>
<dbReference type="Pfam" id="PF00498">
    <property type="entry name" value="FHA"/>
    <property type="match status" value="1"/>
</dbReference>
<evidence type="ECO:0000313" key="6">
    <source>
        <dbReference type="EMBL" id="GAG29214.1"/>
    </source>
</evidence>
<dbReference type="PROSITE" id="PS50006">
    <property type="entry name" value="FHA_DOMAIN"/>
    <property type="match status" value="1"/>
</dbReference>